<dbReference type="PANTHER" id="PTHR43133">
    <property type="entry name" value="RNA POLYMERASE ECF-TYPE SIGMA FACTO"/>
    <property type="match status" value="1"/>
</dbReference>
<dbReference type="Gene3D" id="1.10.1740.10">
    <property type="match status" value="1"/>
</dbReference>
<feature type="domain" description="RNA polymerase sigma-70 region 2" evidence="7">
    <location>
        <begin position="28"/>
        <end position="94"/>
    </location>
</feature>
<protein>
    <submittedName>
        <fullName evidence="9">RNA polymerase sigma factor</fullName>
    </submittedName>
</protein>
<dbReference type="InterPro" id="IPR007627">
    <property type="entry name" value="RNA_pol_sigma70_r2"/>
</dbReference>
<organism evidence="9 10">
    <name type="scientific">Winogradskya consettensis</name>
    <dbReference type="NCBI Taxonomy" id="113560"/>
    <lineage>
        <taxon>Bacteria</taxon>
        <taxon>Bacillati</taxon>
        <taxon>Actinomycetota</taxon>
        <taxon>Actinomycetes</taxon>
        <taxon>Micromonosporales</taxon>
        <taxon>Micromonosporaceae</taxon>
        <taxon>Winogradskya</taxon>
    </lineage>
</organism>
<keyword evidence="5" id="KW-0804">Transcription</keyword>
<sequence>MIEQVDQPAARRHSQDERDVEAVMIALHDQHAATLLRFAMSLTRGERYWAEDVVQETLLRVWRNVGSIPGDAEGARRWLLTVTRRVHIDMIRMREARPTEVSLIDANVTTIADAADAAVAARALTEAFGKLSAPHQAVLRELYVEGRTIEEAAARAGVPAGTVKSRSHYALRALRLAIDPHYTPGKRRKPRSEPFSVSSLPLPTVIHDHRRTA</sequence>
<dbReference type="EMBL" id="BOQP01000004">
    <property type="protein sequence ID" value="GIM68058.1"/>
    <property type="molecule type" value="Genomic_DNA"/>
</dbReference>
<dbReference type="SUPFAM" id="SSF88659">
    <property type="entry name" value="Sigma3 and sigma4 domains of RNA polymerase sigma factors"/>
    <property type="match status" value="1"/>
</dbReference>
<evidence type="ECO:0000256" key="6">
    <source>
        <dbReference type="SAM" id="MobiDB-lite"/>
    </source>
</evidence>
<evidence type="ECO:0000313" key="9">
    <source>
        <dbReference type="EMBL" id="GIM68058.1"/>
    </source>
</evidence>
<gene>
    <name evidence="9" type="ORF">Aco04nite_09050</name>
</gene>
<evidence type="ECO:0000256" key="2">
    <source>
        <dbReference type="ARBA" id="ARBA00023015"/>
    </source>
</evidence>
<evidence type="ECO:0000256" key="1">
    <source>
        <dbReference type="ARBA" id="ARBA00010641"/>
    </source>
</evidence>
<evidence type="ECO:0000256" key="3">
    <source>
        <dbReference type="ARBA" id="ARBA00023082"/>
    </source>
</evidence>
<dbReference type="Pfam" id="PF04542">
    <property type="entry name" value="Sigma70_r2"/>
    <property type="match status" value="1"/>
</dbReference>
<dbReference type="InterPro" id="IPR036388">
    <property type="entry name" value="WH-like_DNA-bd_sf"/>
</dbReference>
<keyword evidence="2" id="KW-0805">Transcription regulation</keyword>
<dbReference type="CDD" id="cd06171">
    <property type="entry name" value="Sigma70_r4"/>
    <property type="match status" value="1"/>
</dbReference>
<feature type="domain" description="RNA polymerase sigma-70 region 4" evidence="8">
    <location>
        <begin position="127"/>
        <end position="175"/>
    </location>
</feature>
<dbReference type="InterPro" id="IPR013325">
    <property type="entry name" value="RNA_pol_sigma_r2"/>
</dbReference>
<dbReference type="AlphaFoldDB" id="A0A919SCI7"/>
<dbReference type="Proteomes" id="UP000680865">
    <property type="component" value="Unassembled WGS sequence"/>
</dbReference>
<proteinExistence type="inferred from homology"/>
<dbReference type="Pfam" id="PF04545">
    <property type="entry name" value="Sigma70_r4"/>
    <property type="match status" value="1"/>
</dbReference>
<keyword evidence="4" id="KW-0238">DNA-binding</keyword>
<feature type="region of interest" description="Disordered" evidence="6">
    <location>
        <begin position="181"/>
        <end position="201"/>
    </location>
</feature>
<dbReference type="PANTHER" id="PTHR43133:SF52">
    <property type="entry name" value="ECF RNA POLYMERASE SIGMA FACTOR SIGL"/>
    <property type="match status" value="1"/>
</dbReference>
<dbReference type="SUPFAM" id="SSF88946">
    <property type="entry name" value="Sigma2 domain of RNA polymerase sigma factors"/>
    <property type="match status" value="1"/>
</dbReference>
<dbReference type="InterPro" id="IPR014284">
    <property type="entry name" value="RNA_pol_sigma-70_dom"/>
</dbReference>
<keyword evidence="10" id="KW-1185">Reference proteome</keyword>
<name>A0A919SCI7_9ACTN</name>
<dbReference type="InterPro" id="IPR007630">
    <property type="entry name" value="RNA_pol_sigma70_r4"/>
</dbReference>
<dbReference type="NCBIfam" id="TIGR02937">
    <property type="entry name" value="sigma70-ECF"/>
    <property type="match status" value="1"/>
</dbReference>
<dbReference type="GO" id="GO:0003677">
    <property type="term" value="F:DNA binding"/>
    <property type="evidence" value="ECO:0007669"/>
    <property type="project" value="UniProtKB-KW"/>
</dbReference>
<evidence type="ECO:0000256" key="4">
    <source>
        <dbReference type="ARBA" id="ARBA00023125"/>
    </source>
</evidence>
<dbReference type="RefSeq" id="WP_212995885.1">
    <property type="nucleotide sequence ID" value="NZ_BAAATW010000002.1"/>
</dbReference>
<dbReference type="InterPro" id="IPR013324">
    <property type="entry name" value="RNA_pol_sigma_r3/r4-like"/>
</dbReference>
<reference evidence="9" key="1">
    <citation type="submission" date="2021-03" db="EMBL/GenBank/DDBJ databases">
        <title>Whole genome shotgun sequence of Actinoplanes consettensis NBRC 14913.</title>
        <authorList>
            <person name="Komaki H."/>
            <person name="Tamura T."/>
        </authorList>
    </citation>
    <scope>NUCLEOTIDE SEQUENCE</scope>
    <source>
        <strain evidence="9">NBRC 14913</strain>
    </source>
</reference>
<evidence type="ECO:0000259" key="8">
    <source>
        <dbReference type="Pfam" id="PF04545"/>
    </source>
</evidence>
<evidence type="ECO:0000256" key="5">
    <source>
        <dbReference type="ARBA" id="ARBA00023163"/>
    </source>
</evidence>
<comment type="caution">
    <text evidence="9">The sequence shown here is derived from an EMBL/GenBank/DDBJ whole genome shotgun (WGS) entry which is preliminary data.</text>
</comment>
<dbReference type="Gene3D" id="1.10.10.10">
    <property type="entry name" value="Winged helix-like DNA-binding domain superfamily/Winged helix DNA-binding domain"/>
    <property type="match status" value="1"/>
</dbReference>
<dbReference type="InterPro" id="IPR039425">
    <property type="entry name" value="RNA_pol_sigma-70-like"/>
</dbReference>
<dbReference type="GO" id="GO:0016987">
    <property type="term" value="F:sigma factor activity"/>
    <property type="evidence" value="ECO:0007669"/>
    <property type="project" value="UniProtKB-KW"/>
</dbReference>
<evidence type="ECO:0000259" key="7">
    <source>
        <dbReference type="Pfam" id="PF04542"/>
    </source>
</evidence>
<comment type="similarity">
    <text evidence="1">Belongs to the sigma-70 factor family. ECF subfamily.</text>
</comment>
<dbReference type="GO" id="GO:0006352">
    <property type="term" value="P:DNA-templated transcription initiation"/>
    <property type="evidence" value="ECO:0007669"/>
    <property type="project" value="InterPro"/>
</dbReference>
<evidence type="ECO:0000313" key="10">
    <source>
        <dbReference type="Proteomes" id="UP000680865"/>
    </source>
</evidence>
<keyword evidence="3" id="KW-0731">Sigma factor</keyword>
<accession>A0A919SCI7</accession>